<dbReference type="Pfam" id="PF03745">
    <property type="entry name" value="DUF309"/>
    <property type="match status" value="1"/>
</dbReference>
<dbReference type="PATRIC" id="fig|1121448.10.peg.1651"/>
<dbReference type="AlphaFoldDB" id="T2GBI2"/>
<dbReference type="HOGENOM" id="CLU_125317_1_1_7"/>
<sequence length="114" mass="12574">MLLQAVAAFNARAYWDCHYLLEPLWLADRNPTRDFFKGLIQVAGGLYHVDRNNRAGAVSLLHKGPAYLRPFAPQCQGLDVAACRIQAAAVLEFVQAVPPALPLPALPDTLRPRL</sequence>
<keyword evidence="2" id="KW-1185">Reference proteome</keyword>
<dbReference type="EMBL" id="CP006585">
    <property type="protein sequence ID" value="AGW13486.1"/>
    <property type="molecule type" value="Genomic_DNA"/>
</dbReference>
<dbReference type="SUPFAM" id="SSF140663">
    <property type="entry name" value="TTHA0068-like"/>
    <property type="match status" value="1"/>
</dbReference>
<dbReference type="eggNOG" id="COG1547">
    <property type="taxonomic scope" value="Bacteria"/>
</dbReference>
<evidence type="ECO:0000313" key="2">
    <source>
        <dbReference type="Proteomes" id="UP000016587"/>
    </source>
</evidence>
<evidence type="ECO:0000313" key="1">
    <source>
        <dbReference type="EMBL" id="AGW13486.1"/>
    </source>
</evidence>
<accession>T2GBI2</accession>
<dbReference type="InterPro" id="IPR005500">
    <property type="entry name" value="DUF309"/>
</dbReference>
<reference evidence="1 2" key="1">
    <citation type="journal article" date="2013" name="J. Bacteriol.">
        <title>Roles of HynAB and Ech, the only two hydrogenases found in the model sulfate reducer Desulfovibrio gigas.</title>
        <authorList>
            <person name="Morais-Silva F.O."/>
            <person name="Santos C.I."/>
            <person name="Rodrigues R."/>
            <person name="Pereira I.A."/>
            <person name="Rodrigues-Pousada C."/>
        </authorList>
    </citation>
    <scope>NUCLEOTIDE SEQUENCE [LARGE SCALE GENOMIC DNA]</scope>
    <source>
        <strain evidence="2">ATCC 19364 / DSM 1382 / NCIMB 9332 / VKM B-1759</strain>
    </source>
</reference>
<gene>
    <name evidence="1" type="ORF">DGI_1663</name>
</gene>
<dbReference type="InterPro" id="IPR023203">
    <property type="entry name" value="TTHA0068_sf"/>
</dbReference>
<dbReference type="Proteomes" id="UP000016587">
    <property type="component" value="Chromosome"/>
</dbReference>
<evidence type="ECO:0008006" key="3">
    <source>
        <dbReference type="Google" id="ProtNLM"/>
    </source>
</evidence>
<reference evidence="2" key="2">
    <citation type="submission" date="2013-07" db="EMBL/GenBank/DDBJ databases">
        <authorList>
            <person name="Morais-Silva F.O."/>
            <person name="Rezende A.M."/>
            <person name="Pimentel C."/>
            <person name="Resende D.M."/>
            <person name="Santos C.I."/>
            <person name="Clemente C."/>
            <person name="de Oliveira L.M."/>
            <person name="da Silva S.M."/>
            <person name="Costa D.A."/>
            <person name="Varela-Raposo A."/>
            <person name="Horacio E.C.A."/>
            <person name="Matos M."/>
            <person name="Flores O."/>
            <person name="Ruiz J.C."/>
            <person name="Rodrigues-Pousada C."/>
        </authorList>
    </citation>
    <scope>NUCLEOTIDE SEQUENCE [LARGE SCALE GENOMIC DNA]</scope>
    <source>
        <strain evidence="2">ATCC 19364 / DSM 1382 / NCIMB 9332 / VKM B-1759</strain>
    </source>
</reference>
<dbReference type="PANTHER" id="PTHR34796">
    <property type="entry name" value="EXPRESSED PROTEIN"/>
    <property type="match status" value="1"/>
</dbReference>
<dbReference type="PANTHER" id="PTHR34796:SF1">
    <property type="entry name" value="EXPRESSED PROTEIN"/>
    <property type="match status" value="1"/>
</dbReference>
<name>T2GBI2_MEGG1</name>
<organism evidence="1 2">
    <name type="scientific">Megalodesulfovibrio gigas (strain ATCC 19364 / DSM 1382 / NCIMB 9332 / VKM B-1759)</name>
    <name type="common">Desulfovibrio gigas</name>
    <dbReference type="NCBI Taxonomy" id="1121448"/>
    <lineage>
        <taxon>Bacteria</taxon>
        <taxon>Pseudomonadati</taxon>
        <taxon>Thermodesulfobacteriota</taxon>
        <taxon>Desulfovibrionia</taxon>
        <taxon>Desulfovibrionales</taxon>
        <taxon>Desulfovibrionaceae</taxon>
        <taxon>Megalodesulfovibrio</taxon>
    </lineage>
</organism>
<proteinExistence type="predicted"/>
<dbReference type="KEGG" id="dgg:DGI_1663"/>
<dbReference type="STRING" id="1121448.DGI_1663"/>
<protein>
    <recommendedName>
        <fullName evidence="3">DUF309 domain-containing protein</fullName>
    </recommendedName>
</protein>
<dbReference type="Gene3D" id="1.10.3450.10">
    <property type="entry name" value="TTHA0068-like"/>
    <property type="match status" value="1"/>
</dbReference>